<sequence>MGLALVCVAVAALCSGTAIVLQAVAARRLPADVRLDAALVGGLARSPLYLLALALVALGFALSFVALRTLPVFAVQAGRASSLAVAAVLSVLVLGARLRWTDWLGLASIAVGLVVLALAVSPQTTTTPTPGTTWFVVGATVTIAVVAGTLALGPPTRWRGLVLAALAGAAFGVLALGAHTVDVSVPVEVLTDPVAWCAGLCGVLGLAVSALALRRAAVVPVTALMVGTETVVGAGLGLLLAGDRPAAGAGPASVAAFALVLAGALVVARFGSPPADQTEIGSSDPSAAHA</sequence>
<protein>
    <submittedName>
        <fullName evidence="2">Drug/metabolite transporter (DMT)-like permease</fullName>
    </submittedName>
</protein>
<keyword evidence="1" id="KW-0472">Membrane</keyword>
<dbReference type="PANTHER" id="PTHR40761:SF1">
    <property type="entry name" value="CONSERVED INTEGRAL MEMBRANE ALANINE VALINE AND LEUCINE RICH PROTEIN-RELATED"/>
    <property type="match status" value="1"/>
</dbReference>
<dbReference type="SUPFAM" id="SSF103481">
    <property type="entry name" value="Multidrug resistance efflux transporter EmrE"/>
    <property type="match status" value="1"/>
</dbReference>
<evidence type="ECO:0000313" key="3">
    <source>
        <dbReference type="Proteomes" id="UP001239626"/>
    </source>
</evidence>
<dbReference type="EMBL" id="JAUSVB010000002">
    <property type="protein sequence ID" value="MDQ0373733.1"/>
    <property type="molecule type" value="Genomic_DNA"/>
</dbReference>
<dbReference type="InterPro" id="IPR037185">
    <property type="entry name" value="EmrE-like"/>
</dbReference>
<accession>A0ABU0EF65</accession>
<feature type="transmembrane region" description="Helical" evidence="1">
    <location>
        <begin position="247"/>
        <end position="268"/>
    </location>
</feature>
<name>A0ABU0EF65_9CELL</name>
<reference evidence="2 3" key="1">
    <citation type="submission" date="2023-07" db="EMBL/GenBank/DDBJ databases">
        <title>Sorghum-associated microbial communities from plants grown in Nebraska, USA.</title>
        <authorList>
            <person name="Schachtman D."/>
        </authorList>
    </citation>
    <scope>NUCLEOTIDE SEQUENCE [LARGE SCALE GENOMIC DNA]</scope>
    <source>
        <strain evidence="2 3">BE332</strain>
    </source>
</reference>
<feature type="transmembrane region" description="Helical" evidence="1">
    <location>
        <begin position="46"/>
        <end position="67"/>
    </location>
</feature>
<feature type="transmembrane region" description="Helical" evidence="1">
    <location>
        <begin position="193"/>
        <end position="213"/>
    </location>
</feature>
<keyword evidence="1" id="KW-0812">Transmembrane</keyword>
<organism evidence="2 3">
    <name type="scientific">Cellulomonas humilata</name>
    <dbReference type="NCBI Taxonomy" id="144055"/>
    <lineage>
        <taxon>Bacteria</taxon>
        <taxon>Bacillati</taxon>
        <taxon>Actinomycetota</taxon>
        <taxon>Actinomycetes</taxon>
        <taxon>Micrococcales</taxon>
        <taxon>Cellulomonadaceae</taxon>
        <taxon>Cellulomonas</taxon>
    </lineage>
</organism>
<dbReference type="Gene3D" id="1.10.3730.20">
    <property type="match status" value="1"/>
</dbReference>
<keyword evidence="3" id="KW-1185">Reference proteome</keyword>
<dbReference type="RefSeq" id="WP_307491945.1">
    <property type="nucleotide sequence ID" value="NZ_JAUSVB010000002.1"/>
</dbReference>
<feature type="transmembrane region" description="Helical" evidence="1">
    <location>
        <begin position="160"/>
        <end position="181"/>
    </location>
</feature>
<evidence type="ECO:0000256" key="1">
    <source>
        <dbReference type="SAM" id="Phobius"/>
    </source>
</evidence>
<feature type="transmembrane region" description="Helical" evidence="1">
    <location>
        <begin position="103"/>
        <end position="121"/>
    </location>
</feature>
<feature type="transmembrane region" description="Helical" evidence="1">
    <location>
        <begin position="133"/>
        <end position="153"/>
    </location>
</feature>
<feature type="transmembrane region" description="Helical" evidence="1">
    <location>
        <begin position="220"/>
        <end position="241"/>
    </location>
</feature>
<gene>
    <name evidence="2" type="ORF">J2X26_002044</name>
</gene>
<comment type="caution">
    <text evidence="2">The sequence shown here is derived from an EMBL/GenBank/DDBJ whole genome shotgun (WGS) entry which is preliminary data.</text>
</comment>
<keyword evidence="1" id="KW-1133">Transmembrane helix</keyword>
<proteinExistence type="predicted"/>
<dbReference type="Proteomes" id="UP001239626">
    <property type="component" value="Unassembled WGS sequence"/>
</dbReference>
<dbReference type="PANTHER" id="PTHR40761">
    <property type="entry name" value="CONSERVED INTEGRAL MEMBRANE ALANINE VALINE AND LEUCINE RICH PROTEIN-RELATED"/>
    <property type="match status" value="1"/>
</dbReference>
<evidence type="ECO:0000313" key="2">
    <source>
        <dbReference type="EMBL" id="MDQ0373733.1"/>
    </source>
</evidence>